<dbReference type="OrthoDB" id="6538186at2759"/>
<evidence type="ECO:0000259" key="6">
    <source>
        <dbReference type="PROSITE" id="PS50021"/>
    </source>
</evidence>
<dbReference type="GO" id="GO:0034993">
    <property type="term" value="C:meiotic nuclear membrane microtubule tethering complex"/>
    <property type="evidence" value="ECO:0007669"/>
    <property type="project" value="TreeGrafter"/>
</dbReference>
<dbReference type="PANTHER" id="PTHR47535:SF1">
    <property type="entry name" value="NESPRIN-1"/>
    <property type="match status" value="1"/>
</dbReference>
<dbReference type="EMBL" id="NEVH01024940">
    <property type="protein sequence ID" value="PNF16720.1"/>
    <property type="molecule type" value="Genomic_DNA"/>
</dbReference>
<dbReference type="Proteomes" id="UP000235965">
    <property type="component" value="Unassembled WGS sequence"/>
</dbReference>
<dbReference type="SUPFAM" id="SSF47576">
    <property type="entry name" value="Calponin-homology domain, CH-domain"/>
    <property type="match status" value="1"/>
</dbReference>
<keyword evidence="4" id="KW-1133">Transmembrane helix</keyword>
<proteinExistence type="predicted"/>
<organism evidence="7 8">
    <name type="scientific">Cryptotermes secundus</name>
    <dbReference type="NCBI Taxonomy" id="105785"/>
    <lineage>
        <taxon>Eukaryota</taxon>
        <taxon>Metazoa</taxon>
        <taxon>Ecdysozoa</taxon>
        <taxon>Arthropoda</taxon>
        <taxon>Hexapoda</taxon>
        <taxon>Insecta</taxon>
        <taxon>Pterygota</taxon>
        <taxon>Neoptera</taxon>
        <taxon>Polyneoptera</taxon>
        <taxon>Dictyoptera</taxon>
        <taxon>Blattodea</taxon>
        <taxon>Blattoidea</taxon>
        <taxon>Termitoidae</taxon>
        <taxon>Kalotermitidae</taxon>
        <taxon>Cryptotermitinae</taxon>
        <taxon>Cryptotermes</taxon>
    </lineage>
</organism>
<dbReference type="GO" id="GO:0005737">
    <property type="term" value="C:cytoplasm"/>
    <property type="evidence" value="ECO:0007669"/>
    <property type="project" value="TreeGrafter"/>
</dbReference>
<evidence type="ECO:0000256" key="5">
    <source>
        <dbReference type="ARBA" id="ARBA00023136"/>
    </source>
</evidence>
<feature type="domain" description="Calponin-homology (CH)" evidence="6">
    <location>
        <begin position="1"/>
        <end position="100"/>
    </location>
</feature>
<dbReference type="PROSITE" id="PS50021">
    <property type="entry name" value="CH"/>
    <property type="match status" value="1"/>
</dbReference>
<dbReference type="Pfam" id="PF00307">
    <property type="entry name" value="CH"/>
    <property type="match status" value="1"/>
</dbReference>
<keyword evidence="5" id="KW-0472">Membrane</keyword>
<dbReference type="PANTHER" id="PTHR47535">
    <property type="entry name" value="MUSCLE-SPECIFIC PROTEIN 300 KDA, ISOFORM G"/>
    <property type="match status" value="1"/>
</dbReference>
<keyword evidence="8" id="KW-1185">Reference proteome</keyword>
<gene>
    <name evidence="7" type="ORF">B7P43_G00879</name>
</gene>
<comment type="subcellular location">
    <subcellularLocation>
        <location evidence="1">Membrane</location>
    </subcellularLocation>
</comment>
<sequence>MLHWVTSTLPKDHGIEVRDFGGSWQDGFAFLAIIDAIKSNLINFPAMRQASNKTRLETAFNVAESELGIARLLDPEDVDVPQPDEKSIMTYVAQFLHKYPEPRAADGSSTLGAIEAEYNELISWLLKKTQYLEHLQQTNSLSMVYSDYKTFKGEFDEKAKVFGKLKRVIESQSMVTITVESWREIERLWTKLETQLHNWLWLLDSGLPGDLGQVGEWLGRAE</sequence>
<dbReference type="SMART" id="SM00033">
    <property type="entry name" value="CH"/>
    <property type="match status" value="1"/>
</dbReference>
<keyword evidence="3" id="KW-0677">Repeat</keyword>
<evidence type="ECO:0000313" key="7">
    <source>
        <dbReference type="EMBL" id="PNF16720.1"/>
    </source>
</evidence>
<evidence type="ECO:0000256" key="1">
    <source>
        <dbReference type="ARBA" id="ARBA00004370"/>
    </source>
</evidence>
<evidence type="ECO:0000256" key="2">
    <source>
        <dbReference type="ARBA" id="ARBA00022692"/>
    </source>
</evidence>
<evidence type="ECO:0000313" key="8">
    <source>
        <dbReference type="Proteomes" id="UP000235965"/>
    </source>
</evidence>
<accession>A0A2J7PK64</accession>
<dbReference type="GO" id="GO:0051015">
    <property type="term" value="F:actin filament binding"/>
    <property type="evidence" value="ECO:0007669"/>
    <property type="project" value="TreeGrafter"/>
</dbReference>
<reference evidence="7 8" key="1">
    <citation type="submission" date="2017-12" db="EMBL/GenBank/DDBJ databases">
        <title>Hemimetabolous genomes reveal molecular basis of termite eusociality.</title>
        <authorList>
            <person name="Harrison M.C."/>
            <person name="Jongepier E."/>
            <person name="Robertson H.M."/>
            <person name="Arning N."/>
            <person name="Bitard-Feildel T."/>
            <person name="Chao H."/>
            <person name="Childers C.P."/>
            <person name="Dinh H."/>
            <person name="Doddapaneni H."/>
            <person name="Dugan S."/>
            <person name="Gowin J."/>
            <person name="Greiner C."/>
            <person name="Han Y."/>
            <person name="Hu H."/>
            <person name="Hughes D.S.T."/>
            <person name="Huylmans A.-K."/>
            <person name="Kemena C."/>
            <person name="Kremer L.P.M."/>
            <person name="Lee S.L."/>
            <person name="Lopez-Ezquerra A."/>
            <person name="Mallet L."/>
            <person name="Monroy-Kuhn J.M."/>
            <person name="Moser A."/>
            <person name="Murali S.C."/>
            <person name="Muzny D.M."/>
            <person name="Otani S."/>
            <person name="Piulachs M.-D."/>
            <person name="Poelchau M."/>
            <person name="Qu J."/>
            <person name="Schaub F."/>
            <person name="Wada-Katsumata A."/>
            <person name="Worley K.C."/>
            <person name="Xie Q."/>
            <person name="Ylla G."/>
            <person name="Poulsen M."/>
            <person name="Gibbs R.A."/>
            <person name="Schal C."/>
            <person name="Richards S."/>
            <person name="Belles X."/>
            <person name="Korb J."/>
            <person name="Bornberg-Bauer E."/>
        </authorList>
    </citation>
    <scope>NUCLEOTIDE SEQUENCE [LARGE SCALE GENOMIC DNA]</scope>
    <source>
        <tissue evidence="7">Whole body</tissue>
    </source>
</reference>
<dbReference type="InterPro" id="IPR052403">
    <property type="entry name" value="LINC-complex_assoc"/>
</dbReference>
<dbReference type="GO" id="GO:0005640">
    <property type="term" value="C:nuclear outer membrane"/>
    <property type="evidence" value="ECO:0007669"/>
    <property type="project" value="TreeGrafter"/>
</dbReference>
<dbReference type="InterPro" id="IPR036872">
    <property type="entry name" value="CH_dom_sf"/>
</dbReference>
<keyword evidence="2" id="KW-0812">Transmembrane</keyword>
<protein>
    <recommendedName>
        <fullName evidence="6">Calponin-homology (CH) domain-containing protein</fullName>
    </recommendedName>
</protein>
<name>A0A2J7PK64_9NEOP</name>
<dbReference type="FunFam" id="1.10.418.10:FF:000033">
    <property type="entry name" value="nesprin-1 isoform X1"/>
    <property type="match status" value="1"/>
</dbReference>
<dbReference type="STRING" id="105785.A0A2J7PK64"/>
<dbReference type="InterPro" id="IPR001715">
    <property type="entry name" value="CH_dom"/>
</dbReference>
<comment type="caution">
    <text evidence="7">The sequence shown here is derived from an EMBL/GenBank/DDBJ whole genome shotgun (WGS) entry which is preliminary data.</text>
</comment>
<feature type="non-terminal residue" evidence="7">
    <location>
        <position position="222"/>
    </location>
</feature>
<dbReference type="InParanoid" id="A0A2J7PK64"/>
<dbReference type="Gene3D" id="1.10.418.10">
    <property type="entry name" value="Calponin-like domain"/>
    <property type="match status" value="1"/>
</dbReference>
<evidence type="ECO:0000256" key="4">
    <source>
        <dbReference type="ARBA" id="ARBA00022989"/>
    </source>
</evidence>
<evidence type="ECO:0000256" key="3">
    <source>
        <dbReference type="ARBA" id="ARBA00022737"/>
    </source>
</evidence>
<dbReference type="EMBL" id="NEVH01024940">
    <property type="protein sequence ID" value="PNF16721.1"/>
    <property type="molecule type" value="Genomic_DNA"/>
</dbReference>
<dbReference type="AlphaFoldDB" id="A0A2J7PK64"/>
<dbReference type="GO" id="GO:0007097">
    <property type="term" value="P:nuclear migration"/>
    <property type="evidence" value="ECO:0007669"/>
    <property type="project" value="TreeGrafter"/>
</dbReference>